<dbReference type="PANTHER" id="PTHR14920">
    <property type="entry name" value="OSMOTIC AVOIDANCE ABNORMAL PROTEIN 1/WD REPEAT MEMBRANE PROTEIN"/>
    <property type="match status" value="1"/>
</dbReference>
<protein>
    <submittedName>
        <fullName evidence="1">Uncharacterized protein</fullName>
    </submittedName>
</protein>
<dbReference type="PANTHER" id="PTHR14920:SF0">
    <property type="entry name" value="WD REPEAT DOMAIN 19"/>
    <property type="match status" value="1"/>
</dbReference>
<organism evidence="1 2">
    <name type="scientific">Phytophthora infestans</name>
    <name type="common">Potato late blight agent</name>
    <name type="synonym">Botrytis infestans</name>
    <dbReference type="NCBI Taxonomy" id="4787"/>
    <lineage>
        <taxon>Eukaryota</taxon>
        <taxon>Sar</taxon>
        <taxon>Stramenopiles</taxon>
        <taxon>Oomycota</taxon>
        <taxon>Peronosporomycetes</taxon>
        <taxon>Peronosporales</taxon>
        <taxon>Peronosporaceae</taxon>
        <taxon>Phytophthora</taxon>
    </lineage>
</organism>
<dbReference type="InterPro" id="IPR040379">
    <property type="entry name" value="WDR19/dyf-2"/>
</dbReference>
<reference evidence="1" key="1">
    <citation type="submission" date="2020-03" db="EMBL/GenBank/DDBJ databases">
        <title>Hybrid Assembly of Korean Phytophthora infestans isolates.</title>
        <authorList>
            <person name="Prokchorchik M."/>
            <person name="Lee Y."/>
            <person name="Seo J."/>
            <person name="Cho J.-H."/>
            <person name="Park Y.-E."/>
            <person name="Jang D.-C."/>
            <person name="Im J.-S."/>
            <person name="Choi J.-G."/>
            <person name="Park H.-J."/>
            <person name="Lee G.-B."/>
            <person name="Lee Y.-G."/>
            <person name="Hong S.-Y."/>
            <person name="Cho K."/>
            <person name="Sohn K.H."/>
        </authorList>
    </citation>
    <scope>NUCLEOTIDE SEQUENCE</scope>
    <source>
        <strain evidence="1">KR_2_A2</strain>
    </source>
</reference>
<dbReference type="GO" id="GO:0005929">
    <property type="term" value="C:cilium"/>
    <property type="evidence" value="ECO:0007669"/>
    <property type="project" value="TreeGrafter"/>
</dbReference>
<dbReference type="EMBL" id="JAACNO010001006">
    <property type="protein sequence ID" value="KAF4143515.1"/>
    <property type="molecule type" value="Genomic_DNA"/>
</dbReference>
<proteinExistence type="predicted"/>
<dbReference type="GO" id="GO:0035721">
    <property type="term" value="P:intraciliary retrograde transport"/>
    <property type="evidence" value="ECO:0007669"/>
    <property type="project" value="InterPro"/>
</dbReference>
<dbReference type="GO" id="GO:0060271">
    <property type="term" value="P:cilium assembly"/>
    <property type="evidence" value="ECO:0007669"/>
    <property type="project" value="TreeGrafter"/>
</dbReference>
<comment type="caution">
    <text evidence="1">The sequence shown here is derived from an EMBL/GenBank/DDBJ whole genome shotgun (WGS) entry which is preliminary data.</text>
</comment>
<name>A0A8S9URF3_PHYIN</name>
<evidence type="ECO:0000313" key="1">
    <source>
        <dbReference type="EMBL" id="KAF4143515.1"/>
    </source>
</evidence>
<accession>A0A8S9URF3</accession>
<dbReference type="Proteomes" id="UP000704712">
    <property type="component" value="Unassembled WGS sequence"/>
</dbReference>
<sequence>MKQIAEAAALYEQGGQIEKAAQLFVQMKNLARAAPLMTRVKASKVHAQFARAKEAAGEFASAALKRTNEPEKWTMS</sequence>
<evidence type="ECO:0000313" key="2">
    <source>
        <dbReference type="Proteomes" id="UP000704712"/>
    </source>
</evidence>
<dbReference type="GO" id="GO:0030991">
    <property type="term" value="C:intraciliary transport particle A"/>
    <property type="evidence" value="ECO:0007669"/>
    <property type="project" value="TreeGrafter"/>
</dbReference>
<dbReference type="AlphaFoldDB" id="A0A8S9URF3"/>
<gene>
    <name evidence="1" type="ORF">GN958_ATG07248</name>
</gene>